<reference evidence="4" key="1">
    <citation type="submission" date="2017-02" db="UniProtKB">
        <authorList>
            <consortium name="WormBaseParasite"/>
        </authorList>
    </citation>
    <scope>IDENTIFICATION</scope>
</reference>
<keyword evidence="3" id="KW-1185">Reference proteome</keyword>
<evidence type="ECO:0000313" key="3">
    <source>
        <dbReference type="Proteomes" id="UP000267096"/>
    </source>
</evidence>
<proteinExistence type="predicted"/>
<dbReference type="OrthoDB" id="5985440at2759"/>
<dbReference type="EMBL" id="UYRR01008789">
    <property type="protein sequence ID" value="VDK24503.1"/>
    <property type="molecule type" value="Genomic_DNA"/>
</dbReference>
<gene>
    <name evidence="2" type="ORF">ASIM_LOCUS4796</name>
</gene>
<dbReference type="AlphaFoldDB" id="A0A0M3JBL2"/>
<name>A0A0M3JBL2_ANISI</name>
<evidence type="ECO:0000313" key="2">
    <source>
        <dbReference type="EMBL" id="VDK24503.1"/>
    </source>
</evidence>
<dbReference type="InterPro" id="IPR032487">
    <property type="entry name" value="ABA-1_nematode"/>
</dbReference>
<evidence type="ECO:0000259" key="1">
    <source>
        <dbReference type="Pfam" id="PF16469"/>
    </source>
</evidence>
<feature type="domain" description="Polyprotein allergen nematode" evidence="1">
    <location>
        <begin position="1"/>
        <end position="98"/>
    </location>
</feature>
<protein>
    <submittedName>
        <fullName evidence="4">NPA domain-containing protein</fullName>
    </submittedName>
</protein>
<dbReference type="Proteomes" id="UP000267096">
    <property type="component" value="Unassembled WGS sequence"/>
</dbReference>
<sequence>MQSERVDEMQILMKIGDYFSHLNSATQKNVSETMKPVCNAKVTGLFGRNVFEELHTIYEHFGATQNVYTKYREFVARLQSERERNQAERVWSFCKKIYRISVFKPAFLTVWLGAEQVCASELGFCIAGFRPDLLFF</sequence>
<dbReference type="InterPro" id="IPR038289">
    <property type="entry name" value="DVA-1_sf"/>
</dbReference>
<reference evidence="2 3" key="2">
    <citation type="submission" date="2018-11" db="EMBL/GenBank/DDBJ databases">
        <authorList>
            <consortium name="Pathogen Informatics"/>
        </authorList>
    </citation>
    <scope>NUCLEOTIDE SEQUENCE [LARGE SCALE GENOMIC DNA]</scope>
</reference>
<accession>A0A0M3JBL2</accession>
<dbReference type="Gene3D" id="1.10.533.30">
    <property type="entry name" value="Nematode polyprotein allergen ABA-1"/>
    <property type="match status" value="1"/>
</dbReference>
<organism evidence="4">
    <name type="scientific">Anisakis simplex</name>
    <name type="common">Herring worm</name>
    <dbReference type="NCBI Taxonomy" id="6269"/>
    <lineage>
        <taxon>Eukaryota</taxon>
        <taxon>Metazoa</taxon>
        <taxon>Ecdysozoa</taxon>
        <taxon>Nematoda</taxon>
        <taxon>Chromadorea</taxon>
        <taxon>Rhabditida</taxon>
        <taxon>Spirurina</taxon>
        <taxon>Ascaridomorpha</taxon>
        <taxon>Ascaridoidea</taxon>
        <taxon>Anisakidae</taxon>
        <taxon>Anisakis</taxon>
        <taxon>Anisakis simplex complex</taxon>
    </lineage>
</organism>
<dbReference type="WBParaSite" id="ASIM_0000498801-mRNA-1">
    <property type="protein sequence ID" value="ASIM_0000498801-mRNA-1"/>
    <property type="gene ID" value="ASIM_0000498801"/>
</dbReference>
<dbReference type="Pfam" id="PF16469">
    <property type="entry name" value="NPA"/>
    <property type="match status" value="1"/>
</dbReference>
<evidence type="ECO:0000313" key="4">
    <source>
        <dbReference type="WBParaSite" id="ASIM_0000498801-mRNA-1"/>
    </source>
</evidence>